<protein>
    <recommendedName>
        <fullName evidence="1">Protein kinase domain-containing protein</fullName>
    </recommendedName>
</protein>
<name>A0A3M2RDS4_9HYPO</name>
<evidence type="ECO:0000313" key="2">
    <source>
        <dbReference type="EMBL" id="RMJ03457.1"/>
    </source>
</evidence>
<reference evidence="2 3" key="1">
    <citation type="submission" date="2017-06" db="EMBL/GenBank/DDBJ databases">
        <title>Comparative genomic analysis of Ambrosia Fusariam Clade fungi.</title>
        <authorList>
            <person name="Stajich J.E."/>
            <person name="Carrillo J."/>
            <person name="Kijimoto T."/>
            <person name="Eskalen A."/>
            <person name="O'Donnell K."/>
            <person name="Kasson M."/>
        </authorList>
    </citation>
    <scope>NUCLEOTIDE SEQUENCE [LARGE SCALE GENOMIC DNA]</scope>
    <source>
        <strain evidence="2">UCR3666</strain>
    </source>
</reference>
<dbReference type="PANTHER" id="PTHR37171">
    <property type="entry name" value="SERINE/THREONINE-PROTEIN KINASE YRZF-RELATED"/>
    <property type="match status" value="1"/>
</dbReference>
<keyword evidence="3" id="KW-1185">Reference proteome</keyword>
<dbReference type="PROSITE" id="PS50011">
    <property type="entry name" value="PROTEIN_KINASE_DOM"/>
    <property type="match status" value="1"/>
</dbReference>
<dbReference type="SUPFAM" id="SSF56112">
    <property type="entry name" value="Protein kinase-like (PK-like)"/>
    <property type="match status" value="1"/>
</dbReference>
<sequence>MLNSRAISYVYQTFEFEFESRKVIGYGEPIRVAGTYFRHVIRLLLSDETRWELPQHVVVKIEDHDLQHPVDDSGDNLFDTEAKIYRHLQRLQGEHIPKFYGIAIMGGSRAMVLSDVGGITMVDENMPLLEESIVRQKLRNPLQAIRLAGIYHEDAGPKNVVYCDGKFMVLDFELAKVCLGSVQEMTEEVDMQIDDLVRYYKKRQRAIREDAFPPEVCNQYGFAGWDYYL</sequence>
<dbReference type="InterPro" id="IPR011009">
    <property type="entry name" value="Kinase-like_dom_sf"/>
</dbReference>
<evidence type="ECO:0000259" key="1">
    <source>
        <dbReference type="PROSITE" id="PS50011"/>
    </source>
</evidence>
<dbReference type="Proteomes" id="UP000277212">
    <property type="component" value="Unassembled WGS sequence"/>
</dbReference>
<dbReference type="InterPro" id="IPR000719">
    <property type="entry name" value="Prot_kinase_dom"/>
</dbReference>
<dbReference type="GO" id="GO:0004672">
    <property type="term" value="F:protein kinase activity"/>
    <property type="evidence" value="ECO:0007669"/>
    <property type="project" value="InterPro"/>
</dbReference>
<gene>
    <name evidence="2" type="ORF">CDV36_015019</name>
</gene>
<dbReference type="GO" id="GO:0005524">
    <property type="term" value="F:ATP binding"/>
    <property type="evidence" value="ECO:0007669"/>
    <property type="project" value="InterPro"/>
</dbReference>
<comment type="caution">
    <text evidence="2">The sequence shown here is derived from an EMBL/GenBank/DDBJ whole genome shotgun (WGS) entry which is preliminary data.</text>
</comment>
<evidence type="ECO:0000313" key="3">
    <source>
        <dbReference type="Proteomes" id="UP000277212"/>
    </source>
</evidence>
<dbReference type="InterPro" id="IPR052396">
    <property type="entry name" value="Meiotic_Drive_Suppr_Kinase"/>
</dbReference>
<organism evidence="2 3">
    <name type="scientific">Fusarium kuroshium</name>
    <dbReference type="NCBI Taxonomy" id="2010991"/>
    <lineage>
        <taxon>Eukaryota</taxon>
        <taxon>Fungi</taxon>
        <taxon>Dikarya</taxon>
        <taxon>Ascomycota</taxon>
        <taxon>Pezizomycotina</taxon>
        <taxon>Sordariomycetes</taxon>
        <taxon>Hypocreomycetidae</taxon>
        <taxon>Hypocreales</taxon>
        <taxon>Nectriaceae</taxon>
        <taxon>Fusarium</taxon>
        <taxon>Fusarium solani species complex</taxon>
    </lineage>
</organism>
<dbReference type="EMBL" id="NKUJ01000519">
    <property type="protein sequence ID" value="RMJ03457.1"/>
    <property type="molecule type" value="Genomic_DNA"/>
</dbReference>
<dbReference type="AlphaFoldDB" id="A0A3M2RDS4"/>
<dbReference type="OrthoDB" id="5134445at2759"/>
<dbReference type="PANTHER" id="PTHR37171:SF1">
    <property type="entry name" value="SERINE_THREONINE-PROTEIN KINASE YRZF-RELATED"/>
    <property type="match status" value="1"/>
</dbReference>
<feature type="domain" description="Protein kinase" evidence="1">
    <location>
        <begin position="18"/>
        <end position="229"/>
    </location>
</feature>
<proteinExistence type="predicted"/>
<dbReference type="STRING" id="2010991.A0A3M2RDS4"/>
<accession>A0A3M2RDS4</accession>